<dbReference type="InterPro" id="IPR011383">
    <property type="entry name" value="N-lys_methylase_SETD6"/>
</dbReference>
<feature type="domain" description="SET" evidence="6">
    <location>
        <begin position="23"/>
        <end position="310"/>
    </location>
</feature>
<comment type="function">
    <text evidence="4">S-adenosyl-L-methionine-dependent protein-lysine N-methyltransferase that monomethylates 60S ribosomal protein L42.</text>
</comment>
<reference evidence="7 8" key="1">
    <citation type="journal article" date="2018" name="Biotechnol. Biofuels">
        <title>Integrative visual omics of the white-rot fungus Polyporus brumalis exposes the biotechnological potential of its oxidative enzymes for delignifying raw plant biomass.</title>
        <authorList>
            <person name="Miyauchi S."/>
            <person name="Rancon A."/>
            <person name="Drula E."/>
            <person name="Hage H."/>
            <person name="Chaduli D."/>
            <person name="Favel A."/>
            <person name="Grisel S."/>
            <person name="Henrissat B."/>
            <person name="Herpoel-Gimbert I."/>
            <person name="Ruiz-Duenas F.J."/>
            <person name="Chevret D."/>
            <person name="Hainaut M."/>
            <person name="Lin J."/>
            <person name="Wang M."/>
            <person name="Pangilinan J."/>
            <person name="Lipzen A."/>
            <person name="Lesage-Meessen L."/>
            <person name="Navarro D."/>
            <person name="Riley R."/>
            <person name="Grigoriev I.V."/>
            <person name="Zhou S."/>
            <person name="Raouche S."/>
            <person name="Rosso M.N."/>
        </authorList>
    </citation>
    <scope>NUCLEOTIDE SEQUENCE [LARGE SCALE GENOMIC DNA]</scope>
    <source>
        <strain evidence="7 8">BRFM 1820</strain>
    </source>
</reference>
<evidence type="ECO:0000259" key="6">
    <source>
        <dbReference type="PROSITE" id="PS50280"/>
    </source>
</evidence>
<dbReference type="Proteomes" id="UP000256964">
    <property type="component" value="Unassembled WGS sequence"/>
</dbReference>
<feature type="region of interest" description="Disordered" evidence="5">
    <location>
        <begin position="192"/>
        <end position="260"/>
    </location>
</feature>
<feature type="compositionally biased region" description="Acidic residues" evidence="5">
    <location>
        <begin position="198"/>
        <end position="217"/>
    </location>
</feature>
<evidence type="ECO:0000313" key="8">
    <source>
        <dbReference type="Proteomes" id="UP000256964"/>
    </source>
</evidence>
<dbReference type="Gene3D" id="3.90.1410.10">
    <property type="entry name" value="set domain protein methyltransferase, domain 1"/>
    <property type="match status" value="2"/>
</dbReference>
<keyword evidence="1 4" id="KW-0489">Methyltransferase</keyword>
<evidence type="ECO:0000313" key="7">
    <source>
        <dbReference type="EMBL" id="RDX54917.1"/>
    </source>
</evidence>
<dbReference type="OrthoDB" id="341421at2759"/>
<dbReference type="InterPro" id="IPR046341">
    <property type="entry name" value="SET_dom_sf"/>
</dbReference>
<keyword evidence="4" id="KW-0539">Nucleus</keyword>
<dbReference type="EMBL" id="KZ857383">
    <property type="protein sequence ID" value="RDX54917.1"/>
    <property type="molecule type" value="Genomic_DNA"/>
</dbReference>
<proteinExistence type="inferred from homology"/>
<evidence type="ECO:0000256" key="5">
    <source>
        <dbReference type="SAM" id="MobiDB-lite"/>
    </source>
</evidence>
<dbReference type="PROSITE" id="PS50280">
    <property type="entry name" value="SET"/>
    <property type="match status" value="1"/>
</dbReference>
<feature type="region of interest" description="Disordered" evidence="5">
    <location>
        <begin position="487"/>
        <end position="510"/>
    </location>
</feature>
<dbReference type="GO" id="GO:0005634">
    <property type="term" value="C:nucleus"/>
    <property type="evidence" value="ECO:0007669"/>
    <property type="project" value="UniProtKB-SubCell"/>
</dbReference>
<accession>A0A371DQU3</accession>
<dbReference type="InterPro" id="IPR050600">
    <property type="entry name" value="SETD3_SETD6_MTase"/>
</dbReference>
<dbReference type="PANTHER" id="PTHR13271">
    <property type="entry name" value="UNCHARACTERIZED PUTATIVE METHYLTRANSFERASE"/>
    <property type="match status" value="1"/>
</dbReference>
<dbReference type="Gene3D" id="3.90.1420.10">
    <property type="entry name" value="Rubisco LSMT, substrate-binding domain"/>
    <property type="match status" value="1"/>
</dbReference>
<dbReference type="EC" id="2.1.1.-" evidence="4"/>
<dbReference type="InterPro" id="IPR001214">
    <property type="entry name" value="SET_dom"/>
</dbReference>
<evidence type="ECO:0000256" key="2">
    <source>
        <dbReference type="ARBA" id="ARBA00022679"/>
    </source>
</evidence>
<keyword evidence="3 4" id="KW-0949">S-adenosyl-L-methionine</keyword>
<dbReference type="GO" id="GO:0016279">
    <property type="term" value="F:protein-lysine N-methyltransferase activity"/>
    <property type="evidence" value="ECO:0007669"/>
    <property type="project" value="UniProtKB-UniRule"/>
</dbReference>
<organism evidence="7 8">
    <name type="scientific">Lentinus brumalis</name>
    <dbReference type="NCBI Taxonomy" id="2498619"/>
    <lineage>
        <taxon>Eukaryota</taxon>
        <taxon>Fungi</taxon>
        <taxon>Dikarya</taxon>
        <taxon>Basidiomycota</taxon>
        <taxon>Agaricomycotina</taxon>
        <taxon>Agaricomycetes</taxon>
        <taxon>Polyporales</taxon>
        <taxon>Polyporaceae</taxon>
        <taxon>Lentinus</taxon>
    </lineage>
</organism>
<dbReference type="SUPFAM" id="SSF82199">
    <property type="entry name" value="SET domain"/>
    <property type="match status" value="1"/>
</dbReference>
<comment type="similarity">
    <text evidence="4">Belongs to the class V-like SAM-binding methyltransferase superfamily. Histone-lysine methyltransferase family. SETD6 subfamily.</text>
</comment>
<dbReference type="AlphaFoldDB" id="A0A371DQU3"/>
<dbReference type="SUPFAM" id="SSF81822">
    <property type="entry name" value="RuBisCo LSMT C-terminal, substrate-binding domain"/>
    <property type="match status" value="1"/>
</dbReference>
<evidence type="ECO:0000256" key="4">
    <source>
        <dbReference type="PIRNR" id="PIRNR011771"/>
    </source>
</evidence>
<dbReference type="PANTHER" id="PTHR13271:SF34">
    <property type="entry name" value="N-LYSINE METHYLTRANSFERASE SETD6"/>
    <property type="match status" value="1"/>
</dbReference>
<dbReference type="Pfam" id="PF00856">
    <property type="entry name" value="SET"/>
    <property type="match status" value="1"/>
</dbReference>
<evidence type="ECO:0000256" key="3">
    <source>
        <dbReference type="ARBA" id="ARBA00022691"/>
    </source>
</evidence>
<comment type="subcellular location">
    <subcellularLocation>
        <location evidence="4">Nucleus</location>
    </subcellularLocation>
</comment>
<sequence>MTDSVIDNFVSWFANQQGLLDTSSMGIVDFPGHGRGAVALKDIPEDHTLFSIPRGLTLSTRTSTLPTLMGHAWKEHGLHEGWVGLILCMMWEESRGAESKWSGYLSVLPEKFDTPMFWEEDDLKELQGTAVVDKIGRNDAERDYYEKLVPAVKSRPDLFPEDKLERYFSVERYHLNGSRILSRSFHVEKWKGEHTEGDSDEEGAGGAEDESAMDVDPQEASAAANVDELVQEDAPGSDAEEPQLVVEAEEDDSDDEDREDPADVAMVPMADMLNARFESENAKLFYEERELKMVSTKPIKAGEQIWNTYGDPPNSDLLRRYGHVDVVQLRPPLSGTGNPGDVVEVGADLVVSVASKKVKYDLQERVDWWLEEADDDVFILRTDCELPEELVSFLRLLLQSEDEWKKTAKKSKLPKPKVDKDVLDIAIDVLEARLKAYPTSIKDDEKLLSPGSVEQLSLNKKNAVIVRLGEKRILQGTLTQLRSQVAALSASSRKRSRDDDKGGRGKKARK</sequence>
<protein>
    <recommendedName>
        <fullName evidence="4">Ribosomal lysine N-methyltransferase 4</fullName>
        <ecNumber evidence="4">2.1.1.-</ecNumber>
    </recommendedName>
</protein>
<name>A0A371DQU3_9APHY</name>
<evidence type="ECO:0000256" key="1">
    <source>
        <dbReference type="ARBA" id="ARBA00022603"/>
    </source>
</evidence>
<keyword evidence="2 4" id="KW-0808">Transferase</keyword>
<feature type="compositionally biased region" description="Acidic residues" evidence="5">
    <location>
        <begin position="247"/>
        <end position="260"/>
    </location>
</feature>
<dbReference type="PIRSF" id="PIRSF011771">
    <property type="entry name" value="RMS1_SET"/>
    <property type="match status" value="1"/>
</dbReference>
<gene>
    <name evidence="7" type="ORF">OH76DRAFT_1372363</name>
</gene>
<dbReference type="GO" id="GO:0032259">
    <property type="term" value="P:methylation"/>
    <property type="evidence" value="ECO:0007669"/>
    <property type="project" value="UniProtKB-KW"/>
</dbReference>
<dbReference type="Pfam" id="PF09273">
    <property type="entry name" value="Rubis-subs-bind"/>
    <property type="match status" value="1"/>
</dbReference>
<dbReference type="InterPro" id="IPR015353">
    <property type="entry name" value="Rubisco_LSMT_subst-bd"/>
</dbReference>
<keyword evidence="8" id="KW-1185">Reference proteome</keyword>
<dbReference type="STRING" id="139420.A0A371DQU3"/>
<dbReference type="InterPro" id="IPR036464">
    <property type="entry name" value="Rubisco_LSMT_subst-bd_sf"/>
</dbReference>